<keyword evidence="3" id="KW-1133">Transmembrane helix</keyword>
<dbReference type="OrthoDB" id="687730at2759"/>
<feature type="region of interest" description="Disordered" evidence="2">
    <location>
        <begin position="156"/>
        <end position="200"/>
    </location>
</feature>
<evidence type="ECO:0000259" key="4">
    <source>
        <dbReference type="PROSITE" id="PS50006"/>
    </source>
</evidence>
<dbReference type="SUPFAM" id="SSF49879">
    <property type="entry name" value="SMAD/FHA domain"/>
    <property type="match status" value="1"/>
</dbReference>
<evidence type="ECO:0000256" key="3">
    <source>
        <dbReference type="SAM" id="Phobius"/>
    </source>
</evidence>
<feature type="domain" description="FHA" evidence="4">
    <location>
        <begin position="257"/>
        <end position="308"/>
    </location>
</feature>
<dbReference type="Proteomes" id="UP000198341">
    <property type="component" value="Chromosome 6"/>
</dbReference>
<evidence type="ECO:0000313" key="5">
    <source>
        <dbReference type="EMBL" id="CCO16959.1"/>
    </source>
</evidence>
<keyword evidence="1" id="KW-0175">Coiled coil</keyword>
<evidence type="ECO:0000256" key="1">
    <source>
        <dbReference type="SAM" id="Coils"/>
    </source>
</evidence>
<feature type="coiled-coil region" evidence="1">
    <location>
        <begin position="107"/>
        <end position="141"/>
    </location>
</feature>
<feature type="compositionally biased region" description="Low complexity" evidence="2">
    <location>
        <begin position="20"/>
        <end position="30"/>
    </location>
</feature>
<dbReference type="InterPro" id="IPR000253">
    <property type="entry name" value="FHA_dom"/>
</dbReference>
<sequence>MSSARASDSFHTNNSAIKKSSSSPLLSSSFSRRRRERKDGLVKTSAFFDDLKQKASQVLEKSRDDDEKEEEEQDAYPEESTDYDDENANPFKTMLQKGMKKPAFISRDEGDEEYVNYDNTVDEMEEEMETNNKRFSSAAENLIPKFSVPKFKIPEKKASAATQTPAYEEEEEKEEESTETSNPFAKMLKKSKSVQMTKAAQGERDFDTAIKERVSSKAAAALMEATDTSTAKWTLTPDSSTTKKRLGKINLKNGDVFIIGREKGNGVDVSVPLPCVSGVHCQLEMERNKLYVTDLGSTNGTYVDGFQLRKNNRFRIFNQSVVRLGAENRDGEDYASFGTDLTGADEMEKNSEYGQLNYFIEFLGGPKVVINFIFINLAFQGTFFILLKYL</sequence>
<dbReference type="Gene3D" id="2.60.200.20">
    <property type="match status" value="1"/>
</dbReference>
<evidence type="ECO:0000256" key="2">
    <source>
        <dbReference type="SAM" id="MobiDB-lite"/>
    </source>
</evidence>
<dbReference type="PANTHER" id="PTHR23308">
    <property type="entry name" value="NUCLEAR INHIBITOR OF PROTEIN PHOSPHATASE-1"/>
    <property type="match status" value="1"/>
</dbReference>
<dbReference type="RefSeq" id="XP_007512359.1">
    <property type="nucleotide sequence ID" value="XM_007512297.1"/>
</dbReference>
<feature type="region of interest" description="Disordered" evidence="2">
    <location>
        <begin position="1"/>
        <end position="107"/>
    </location>
</feature>
<dbReference type="STRING" id="41875.K8EG68"/>
<evidence type="ECO:0000313" key="6">
    <source>
        <dbReference type="Proteomes" id="UP000198341"/>
    </source>
</evidence>
<reference evidence="5 6" key="1">
    <citation type="submission" date="2011-10" db="EMBL/GenBank/DDBJ databases">
        <authorList>
            <person name="Genoscope - CEA"/>
        </authorList>
    </citation>
    <scope>NUCLEOTIDE SEQUENCE [LARGE SCALE GENOMIC DNA]</scope>
    <source>
        <strain evidence="5 6">RCC 1105</strain>
    </source>
</reference>
<name>K8EG68_9CHLO</name>
<dbReference type="SMART" id="SM00240">
    <property type="entry name" value="FHA"/>
    <property type="match status" value="1"/>
</dbReference>
<organism evidence="5 6">
    <name type="scientific">Bathycoccus prasinos</name>
    <dbReference type="NCBI Taxonomy" id="41875"/>
    <lineage>
        <taxon>Eukaryota</taxon>
        <taxon>Viridiplantae</taxon>
        <taxon>Chlorophyta</taxon>
        <taxon>Mamiellophyceae</taxon>
        <taxon>Mamiellales</taxon>
        <taxon>Bathycoccaceae</taxon>
        <taxon>Bathycoccus</taxon>
    </lineage>
</organism>
<gene>
    <name evidence="5" type="ORF">Bathy06g00470</name>
</gene>
<keyword evidence="3" id="KW-0472">Membrane</keyword>
<dbReference type="EMBL" id="FO082273">
    <property type="protein sequence ID" value="CCO16959.1"/>
    <property type="molecule type" value="Genomic_DNA"/>
</dbReference>
<proteinExistence type="predicted"/>
<feature type="compositionally biased region" description="Acidic residues" evidence="2">
    <location>
        <begin position="66"/>
        <end position="87"/>
    </location>
</feature>
<dbReference type="CDD" id="cd00060">
    <property type="entry name" value="FHA"/>
    <property type="match status" value="1"/>
</dbReference>
<dbReference type="Pfam" id="PF00498">
    <property type="entry name" value="FHA"/>
    <property type="match status" value="1"/>
</dbReference>
<feature type="transmembrane region" description="Helical" evidence="3">
    <location>
        <begin position="368"/>
        <end position="387"/>
    </location>
</feature>
<dbReference type="AlphaFoldDB" id="K8EG68"/>
<dbReference type="InterPro" id="IPR008984">
    <property type="entry name" value="SMAD_FHA_dom_sf"/>
</dbReference>
<dbReference type="KEGG" id="bpg:Bathy06g00470"/>
<keyword evidence="6" id="KW-1185">Reference proteome</keyword>
<accession>K8EG68</accession>
<protein>
    <recommendedName>
        <fullName evidence="4">FHA domain-containing protein</fullName>
    </recommendedName>
</protein>
<dbReference type="InterPro" id="IPR050923">
    <property type="entry name" value="Cell_Proc_Reg/RNA_Proc"/>
</dbReference>
<dbReference type="PROSITE" id="PS50006">
    <property type="entry name" value="FHA_DOMAIN"/>
    <property type="match status" value="1"/>
</dbReference>
<dbReference type="GeneID" id="19015027"/>
<feature type="compositionally biased region" description="Acidic residues" evidence="2">
    <location>
        <begin position="167"/>
        <end position="178"/>
    </location>
</feature>
<keyword evidence="3" id="KW-0812">Transmembrane</keyword>
<feature type="compositionally biased region" description="Polar residues" evidence="2">
    <location>
        <begin position="1"/>
        <end position="19"/>
    </location>
</feature>